<evidence type="ECO:0000313" key="2">
    <source>
        <dbReference type="Proteomes" id="UP001240236"/>
    </source>
</evidence>
<dbReference type="PANTHER" id="PTHR39217">
    <property type="match status" value="1"/>
</dbReference>
<gene>
    <name evidence="1" type="ORF">J2S42_002329</name>
</gene>
<protein>
    <recommendedName>
        <fullName evidence="3">ATP-grasp domain-containing protein</fullName>
    </recommendedName>
</protein>
<organism evidence="1 2">
    <name type="scientific">Catenuloplanes indicus</name>
    <dbReference type="NCBI Taxonomy" id="137267"/>
    <lineage>
        <taxon>Bacteria</taxon>
        <taxon>Bacillati</taxon>
        <taxon>Actinomycetota</taxon>
        <taxon>Actinomycetes</taxon>
        <taxon>Micromonosporales</taxon>
        <taxon>Micromonosporaceae</taxon>
        <taxon>Catenuloplanes</taxon>
    </lineage>
</organism>
<evidence type="ECO:0008006" key="3">
    <source>
        <dbReference type="Google" id="ProtNLM"/>
    </source>
</evidence>
<reference evidence="1 2" key="1">
    <citation type="submission" date="2023-07" db="EMBL/GenBank/DDBJ databases">
        <title>Sequencing the genomes of 1000 actinobacteria strains.</title>
        <authorList>
            <person name="Klenk H.-P."/>
        </authorList>
    </citation>
    <scope>NUCLEOTIDE SEQUENCE [LARGE SCALE GENOMIC DNA]</scope>
    <source>
        <strain evidence="1 2">DSM 44709</strain>
    </source>
</reference>
<dbReference type="SUPFAM" id="SSF56059">
    <property type="entry name" value="Glutathione synthetase ATP-binding domain-like"/>
    <property type="match status" value="1"/>
</dbReference>
<dbReference type="PANTHER" id="PTHR39217:SF1">
    <property type="entry name" value="GLUTATHIONE SYNTHETASE"/>
    <property type="match status" value="1"/>
</dbReference>
<dbReference type="InterPro" id="IPR053191">
    <property type="entry name" value="DcsG_Biosynth_Enzyme"/>
</dbReference>
<keyword evidence="2" id="KW-1185">Reference proteome</keyword>
<dbReference type="Proteomes" id="UP001240236">
    <property type="component" value="Unassembled WGS sequence"/>
</dbReference>
<dbReference type="EMBL" id="JAUSUZ010000001">
    <property type="protein sequence ID" value="MDQ0365660.1"/>
    <property type="molecule type" value="Genomic_DNA"/>
</dbReference>
<name>A0AAE3VXS9_9ACTN</name>
<proteinExistence type="predicted"/>
<evidence type="ECO:0000313" key="1">
    <source>
        <dbReference type="EMBL" id="MDQ0365660.1"/>
    </source>
</evidence>
<accession>A0AAE3VXS9</accession>
<sequence>MTTRPFDDTATRAPARVAVVTAASLPDLEPDDRLILAPLAAAGITAEPVVWTDPTVDWTAYDRVLLRSPWDYTERRADFLAWVSSVPGLLNPADVVVWNTEKTYLRDLAAAGVPVTETQWIGGGDVWTPPAAGEWVVKPAVGAGSVDAGRYDLSDPEHRELAELHVERLLAAARLVMVQPYLTAVDTDGETALLFFTDPATGALAYSHAIRKGPMLAGPDTGVEGLYKQEQIDPRVATEAQRAVAERALAAIPGGTGRLLYARVDLLPGPGGDPVVVELELTEPSLFFGFDQDAAGRFAAAVAAHITR</sequence>
<comment type="caution">
    <text evidence="1">The sequence shown here is derived from an EMBL/GenBank/DDBJ whole genome shotgun (WGS) entry which is preliminary data.</text>
</comment>
<dbReference type="AlphaFoldDB" id="A0AAE3VXS9"/>
<dbReference type="RefSeq" id="WP_307238408.1">
    <property type="nucleotide sequence ID" value="NZ_JAUSUZ010000001.1"/>
</dbReference>